<protein>
    <recommendedName>
        <fullName evidence="4">Transmembrane protein</fullName>
    </recommendedName>
</protein>
<keyword evidence="1" id="KW-0472">Membrane</keyword>
<dbReference type="RefSeq" id="WP_279959532.1">
    <property type="nucleotide sequence ID" value="NZ_CP125669.1"/>
</dbReference>
<feature type="transmembrane region" description="Helical" evidence="1">
    <location>
        <begin position="153"/>
        <end position="172"/>
    </location>
</feature>
<name>A0ABY8S0S1_9GAMM</name>
<dbReference type="EMBL" id="CP125669">
    <property type="protein sequence ID" value="WHP05240.1"/>
    <property type="molecule type" value="Genomic_DNA"/>
</dbReference>
<reference evidence="2 3" key="1">
    <citation type="submission" date="2023-05" db="EMBL/GenBank/DDBJ databases">
        <title>The complete genome of Acinetobacter sp. nov KCTC 92772.</title>
        <authorList>
            <person name="Zhou G."/>
        </authorList>
    </citation>
    <scope>NUCLEOTIDE SEQUENCE [LARGE SCALE GENOMIC DNA]</scope>
    <source>
        <strain evidence="2 3">KCTC 92772</strain>
    </source>
</reference>
<evidence type="ECO:0000313" key="2">
    <source>
        <dbReference type="EMBL" id="WHP05240.1"/>
    </source>
</evidence>
<gene>
    <name evidence="2" type="ORF">QLH32_14625</name>
</gene>
<dbReference type="Proteomes" id="UP001229836">
    <property type="component" value="Chromosome"/>
</dbReference>
<keyword evidence="1" id="KW-1133">Transmembrane helix</keyword>
<proteinExistence type="predicted"/>
<keyword evidence="1" id="KW-0812">Transmembrane</keyword>
<feature type="transmembrane region" description="Helical" evidence="1">
    <location>
        <begin position="179"/>
        <end position="199"/>
    </location>
</feature>
<evidence type="ECO:0008006" key="4">
    <source>
        <dbReference type="Google" id="ProtNLM"/>
    </source>
</evidence>
<organism evidence="2 3">
    <name type="scientific">Acinetobacter corruptisaponis</name>
    <dbReference type="NCBI Taxonomy" id="3045147"/>
    <lineage>
        <taxon>Bacteria</taxon>
        <taxon>Pseudomonadati</taxon>
        <taxon>Pseudomonadota</taxon>
        <taxon>Gammaproteobacteria</taxon>
        <taxon>Moraxellales</taxon>
        <taxon>Moraxellaceae</taxon>
        <taxon>Acinetobacter</taxon>
    </lineage>
</organism>
<feature type="transmembrane region" description="Helical" evidence="1">
    <location>
        <begin position="129"/>
        <end position="147"/>
    </location>
</feature>
<evidence type="ECO:0000313" key="3">
    <source>
        <dbReference type="Proteomes" id="UP001229836"/>
    </source>
</evidence>
<evidence type="ECO:0000256" key="1">
    <source>
        <dbReference type="SAM" id="Phobius"/>
    </source>
</evidence>
<sequence>MHSQYNIQYGTISYYNPIDCSGIVKSNKEHFFFDQSTTIPINAQMSSNLEVAFTCINKKSKKINFLCSKKSLYEDHIQKLIAQLYLVIEPQGVSSFEASIRKKGDPKPQPQPEEPKFNFSKLSTIQKSIVIFLFSYSIITIFFICLLERFDGLGVVSFLLLIIPCFMSVVLFKNNEEKLNIIMLLLINFMSISPIITGAGHEIYKMTKLAFANINSFSGKTYSEQGILLNKYYETRGKARRSWENIELNIKPDQQNLTLFCNFIDRDDSCPQLKQFDQKEAKIIYTTGYSYLKYPEVILLGIKTSEYDIQPKTMINNYKYQQQTIWFFFGFVVFPAIIFMPAISLYQYMHEKKSSKT</sequence>
<feature type="transmembrane region" description="Helical" evidence="1">
    <location>
        <begin position="325"/>
        <end position="346"/>
    </location>
</feature>
<accession>A0ABY8S0S1</accession>
<keyword evidence="3" id="KW-1185">Reference proteome</keyword>